<keyword evidence="4 5" id="KW-0413">Isomerase</keyword>
<dbReference type="PANTHER" id="PTHR43811:SF19">
    <property type="entry name" value="39 KDA FK506-BINDING NUCLEAR PROTEIN"/>
    <property type="match status" value="1"/>
</dbReference>
<dbReference type="InterPro" id="IPR001179">
    <property type="entry name" value="PPIase_FKBP_dom"/>
</dbReference>
<feature type="domain" description="PPIase FKBP-type" evidence="8">
    <location>
        <begin position="137"/>
        <end position="224"/>
    </location>
</feature>
<comment type="catalytic activity">
    <reaction evidence="1 5 6">
        <text>[protein]-peptidylproline (omega=180) = [protein]-peptidylproline (omega=0)</text>
        <dbReference type="Rhea" id="RHEA:16237"/>
        <dbReference type="Rhea" id="RHEA-COMP:10747"/>
        <dbReference type="Rhea" id="RHEA-COMP:10748"/>
        <dbReference type="ChEBI" id="CHEBI:83833"/>
        <dbReference type="ChEBI" id="CHEBI:83834"/>
        <dbReference type="EC" id="5.2.1.8"/>
    </reaction>
</comment>
<dbReference type="Gene3D" id="1.10.287.460">
    <property type="entry name" value="Peptidyl-prolyl cis-trans isomerase, FKBP-type, N-terminal domain"/>
    <property type="match status" value="1"/>
</dbReference>
<evidence type="ECO:0000313" key="10">
    <source>
        <dbReference type="Proteomes" id="UP000824259"/>
    </source>
</evidence>
<name>A0A9D2L426_9BACT</name>
<evidence type="ECO:0000256" key="4">
    <source>
        <dbReference type="ARBA" id="ARBA00023235"/>
    </source>
</evidence>
<dbReference type="Gene3D" id="3.10.50.40">
    <property type="match status" value="1"/>
</dbReference>
<dbReference type="EMBL" id="DWYR01000012">
    <property type="protein sequence ID" value="HJA98876.1"/>
    <property type="molecule type" value="Genomic_DNA"/>
</dbReference>
<dbReference type="InterPro" id="IPR000774">
    <property type="entry name" value="PPIase_FKBP_N"/>
</dbReference>
<dbReference type="Pfam" id="PF00254">
    <property type="entry name" value="FKBP_C"/>
    <property type="match status" value="1"/>
</dbReference>
<dbReference type="GO" id="GO:0003755">
    <property type="term" value="F:peptidyl-prolyl cis-trans isomerase activity"/>
    <property type="evidence" value="ECO:0007669"/>
    <property type="project" value="UniProtKB-UniRule"/>
</dbReference>
<dbReference type="Proteomes" id="UP000824259">
    <property type="component" value="Unassembled WGS sequence"/>
</dbReference>
<reference evidence="9" key="2">
    <citation type="submission" date="2021-04" db="EMBL/GenBank/DDBJ databases">
        <authorList>
            <person name="Gilroy R."/>
        </authorList>
    </citation>
    <scope>NUCLEOTIDE SEQUENCE</scope>
    <source>
        <strain evidence="9">CHK169-11906</strain>
    </source>
</reference>
<evidence type="ECO:0000256" key="3">
    <source>
        <dbReference type="ARBA" id="ARBA00023110"/>
    </source>
</evidence>
<dbReference type="InterPro" id="IPR046357">
    <property type="entry name" value="PPIase_dom_sf"/>
</dbReference>
<dbReference type="GO" id="GO:0006457">
    <property type="term" value="P:protein folding"/>
    <property type="evidence" value="ECO:0007669"/>
    <property type="project" value="InterPro"/>
</dbReference>
<dbReference type="PROSITE" id="PS51257">
    <property type="entry name" value="PROKAR_LIPOPROTEIN"/>
    <property type="match status" value="1"/>
</dbReference>
<gene>
    <name evidence="9" type="ORF">H9779_04680</name>
</gene>
<evidence type="ECO:0000256" key="5">
    <source>
        <dbReference type="PROSITE-ProRule" id="PRU00277"/>
    </source>
</evidence>
<protein>
    <recommendedName>
        <fullName evidence="6">Peptidyl-prolyl cis-trans isomerase</fullName>
        <ecNumber evidence="6">5.2.1.8</ecNumber>
    </recommendedName>
</protein>
<evidence type="ECO:0000256" key="7">
    <source>
        <dbReference type="SAM" id="SignalP"/>
    </source>
</evidence>
<dbReference type="Pfam" id="PF01346">
    <property type="entry name" value="FKBP_N"/>
    <property type="match status" value="1"/>
</dbReference>
<evidence type="ECO:0000256" key="2">
    <source>
        <dbReference type="ARBA" id="ARBA00006577"/>
    </source>
</evidence>
<keyword evidence="3 5" id="KW-0697">Rotamase</keyword>
<dbReference type="SUPFAM" id="SSF54534">
    <property type="entry name" value="FKBP-like"/>
    <property type="match status" value="1"/>
</dbReference>
<dbReference type="PANTHER" id="PTHR43811">
    <property type="entry name" value="FKBP-TYPE PEPTIDYL-PROLYL CIS-TRANS ISOMERASE FKPA"/>
    <property type="match status" value="1"/>
</dbReference>
<dbReference type="AlphaFoldDB" id="A0A9D2L426"/>
<evidence type="ECO:0000313" key="9">
    <source>
        <dbReference type="EMBL" id="HJA98876.1"/>
    </source>
</evidence>
<comment type="similarity">
    <text evidence="2 6">Belongs to the FKBP-type PPIase family.</text>
</comment>
<comment type="caution">
    <text evidence="9">The sequence shown here is derived from an EMBL/GenBank/DDBJ whole genome shotgun (WGS) entry which is preliminary data.</text>
</comment>
<dbReference type="PROSITE" id="PS50059">
    <property type="entry name" value="FKBP_PPIASE"/>
    <property type="match status" value="1"/>
</dbReference>
<accession>A0A9D2L426</accession>
<proteinExistence type="inferred from homology"/>
<feature type="chain" id="PRO_5038822258" description="Peptidyl-prolyl cis-trans isomerase" evidence="7">
    <location>
        <begin position="21"/>
        <end position="229"/>
    </location>
</feature>
<feature type="signal peptide" evidence="7">
    <location>
        <begin position="1"/>
        <end position="20"/>
    </location>
</feature>
<dbReference type="EC" id="5.2.1.8" evidence="6"/>
<sequence length="229" mass="25585">MKRYGWIVLAILLLSGMSCSGGGKNVTLPAETDSVAYVIGLNVGYNLQRMDSTLNVEEVCQGIQDVYEGTTRMTPEEAQAIYLRYVNVSQPEQIQAYEDQFLEDFRQNNRTYAKTDTGLTYEVLDVGDESQTARNSQDTVSFRYTARTVADEVVDSSYDRGDTTRMAVGDLMPGLQQSVKLIGKGGRINVWIPARLAYGKEGDESLGIRSNATLFYEIELLDVKRSSRR</sequence>
<reference evidence="9" key="1">
    <citation type="journal article" date="2021" name="PeerJ">
        <title>Extensive microbial diversity within the chicken gut microbiome revealed by metagenomics and culture.</title>
        <authorList>
            <person name="Gilroy R."/>
            <person name="Ravi A."/>
            <person name="Getino M."/>
            <person name="Pursley I."/>
            <person name="Horton D.L."/>
            <person name="Alikhan N.F."/>
            <person name="Baker D."/>
            <person name="Gharbi K."/>
            <person name="Hall N."/>
            <person name="Watson M."/>
            <person name="Adriaenssens E.M."/>
            <person name="Foster-Nyarko E."/>
            <person name="Jarju S."/>
            <person name="Secka A."/>
            <person name="Antonio M."/>
            <person name="Oren A."/>
            <person name="Chaudhuri R.R."/>
            <person name="La Ragione R."/>
            <person name="Hildebrand F."/>
            <person name="Pallen M.J."/>
        </authorList>
    </citation>
    <scope>NUCLEOTIDE SEQUENCE</scope>
    <source>
        <strain evidence="9">CHK169-11906</strain>
    </source>
</reference>
<dbReference type="InterPro" id="IPR036944">
    <property type="entry name" value="PPIase_FKBP_N_sf"/>
</dbReference>
<evidence type="ECO:0000259" key="8">
    <source>
        <dbReference type="PROSITE" id="PS50059"/>
    </source>
</evidence>
<evidence type="ECO:0000256" key="6">
    <source>
        <dbReference type="RuleBase" id="RU003915"/>
    </source>
</evidence>
<keyword evidence="7" id="KW-0732">Signal</keyword>
<evidence type="ECO:0000256" key="1">
    <source>
        <dbReference type="ARBA" id="ARBA00000971"/>
    </source>
</evidence>
<organism evidence="9 10">
    <name type="scientific">Candidatus Alistipes avicola</name>
    <dbReference type="NCBI Taxonomy" id="2838432"/>
    <lineage>
        <taxon>Bacteria</taxon>
        <taxon>Pseudomonadati</taxon>
        <taxon>Bacteroidota</taxon>
        <taxon>Bacteroidia</taxon>
        <taxon>Bacteroidales</taxon>
        <taxon>Rikenellaceae</taxon>
        <taxon>Alistipes</taxon>
    </lineage>
</organism>